<dbReference type="STRING" id="405436.SAMN05444365_11185"/>
<dbReference type="EMBL" id="FNPH01000011">
    <property type="protein sequence ID" value="SDZ36337.1"/>
    <property type="molecule type" value="Genomic_DNA"/>
</dbReference>
<dbReference type="Proteomes" id="UP000242415">
    <property type="component" value="Unassembled WGS sequence"/>
</dbReference>
<organism evidence="1 2">
    <name type="scientific">Micromonospora pattaloongensis</name>
    <dbReference type="NCBI Taxonomy" id="405436"/>
    <lineage>
        <taxon>Bacteria</taxon>
        <taxon>Bacillati</taxon>
        <taxon>Actinomycetota</taxon>
        <taxon>Actinomycetes</taxon>
        <taxon>Micromonosporales</taxon>
        <taxon>Micromonosporaceae</taxon>
        <taxon>Micromonospora</taxon>
    </lineage>
</organism>
<name>A0A1H3SF18_9ACTN</name>
<sequence>MAALAIGGVLLMLARRRRVVLVTPGDEKTFN</sequence>
<protein>
    <submittedName>
        <fullName evidence="1">PEP-CTERM protein-sorting domain-containing protein</fullName>
    </submittedName>
</protein>
<evidence type="ECO:0000313" key="1">
    <source>
        <dbReference type="EMBL" id="SDZ36337.1"/>
    </source>
</evidence>
<reference evidence="2" key="1">
    <citation type="submission" date="2016-10" db="EMBL/GenBank/DDBJ databases">
        <authorList>
            <person name="Varghese N."/>
            <person name="Submissions S."/>
        </authorList>
    </citation>
    <scope>NUCLEOTIDE SEQUENCE [LARGE SCALE GENOMIC DNA]</scope>
    <source>
        <strain evidence="2">DSM 45245</strain>
    </source>
</reference>
<accession>A0A1H3SF18</accession>
<keyword evidence="2" id="KW-1185">Reference proteome</keyword>
<dbReference type="AlphaFoldDB" id="A0A1H3SF18"/>
<evidence type="ECO:0000313" key="2">
    <source>
        <dbReference type="Proteomes" id="UP000242415"/>
    </source>
</evidence>
<proteinExistence type="predicted"/>
<gene>
    <name evidence="1" type="ORF">SAMN05444365_11185</name>
</gene>